<dbReference type="InterPro" id="IPR000618">
    <property type="entry name" value="Insect_cuticle"/>
</dbReference>
<dbReference type="InterPro" id="IPR031311">
    <property type="entry name" value="CHIT_BIND_RR_consensus"/>
</dbReference>
<name>A0AAV8W4E9_9CUCU</name>
<dbReference type="PANTHER" id="PTHR10380:SF173">
    <property type="entry name" value="CUTICULAR PROTEIN 47EF, ISOFORM C-RELATED"/>
    <property type="match status" value="1"/>
</dbReference>
<comment type="caution">
    <text evidence="4">The sequence shown here is derived from an EMBL/GenBank/DDBJ whole genome shotgun (WGS) entry which is preliminary data.</text>
</comment>
<feature type="signal peptide" evidence="3">
    <location>
        <begin position="1"/>
        <end position="21"/>
    </location>
</feature>
<evidence type="ECO:0000256" key="3">
    <source>
        <dbReference type="SAM" id="SignalP"/>
    </source>
</evidence>
<dbReference type="GO" id="GO:0008010">
    <property type="term" value="F:structural constituent of chitin-based larval cuticle"/>
    <property type="evidence" value="ECO:0007669"/>
    <property type="project" value="TreeGrafter"/>
</dbReference>
<protein>
    <submittedName>
        <fullName evidence="4">Uncharacterized protein</fullName>
    </submittedName>
</protein>
<dbReference type="PANTHER" id="PTHR10380">
    <property type="entry name" value="CUTICLE PROTEIN"/>
    <property type="match status" value="1"/>
</dbReference>
<feature type="chain" id="PRO_5043474085" evidence="3">
    <location>
        <begin position="22"/>
        <end position="126"/>
    </location>
</feature>
<evidence type="ECO:0000256" key="1">
    <source>
        <dbReference type="ARBA" id="ARBA00022460"/>
    </source>
</evidence>
<keyword evidence="5" id="KW-1185">Reference proteome</keyword>
<organism evidence="4 5">
    <name type="scientific">Exocentrus adspersus</name>
    <dbReference type="NCBI Taxonomy" id="1586481"/>
    <lineage>
        <taxon>Eukaryota</taxon>
        <taxon>Metazoa</taxon>
        <taxon>Ecdysozoa</taxon>
        <taxon>Arthropoda</taxon>
        <taxon>Hexapoda</taxon>
        <taxon>Insecta</taxon>
        <taxon>Pterygota</taxon>
        <taxon>Neoptera</taxon>
        <taxon>Endopterygota</taxon>
        <taxon>Coleoptera</taxon>
        <taxon>Polyphaga</taxon>
        <taxon>Cucujiformia</taxon>
        <taxon>Chrysomeloidea</taxon>
        <taxon>Cerambycidae</taxon>
        <taxon>Lamiinae</taxon>
        <taxon>Acanthocinini</taxon>
        <taxon>Exocentrus</taxon>
    </lineage>
</organism>
<gene>
    <name evidence="4" type="ORF">NQ315_003004</name>
</gene>
<dbReference type="Proteomes" id="UP001159042">
    <property type="component" value="Unassembled WGS sequence"/>
</dbReference>
<dbReference type="InterPro" id="IPR050468">
    <property type="entry name" value="Cuticle_Struct_Prot"/>
</dbReference>
<dbReference type="PROSITE" id="PS51155">
    <property type="entry name" value="CHIT_BIND_RR_2"/>
    <property type="match status" value="1"/>
</dbReference>
<accession>A0AAV8W4E9</accession>
<dbReference type="EMBL" id="JANEYG010000010">
    <property type="protein sequence ID" value="KAJ8921388.1"/>
    <property type="molecule type" value="Genomic_DNA"/>
</dbReference>
<proteinExistence type="predicted"/>
<evidence type="ECO:0000256" key="2">
    <source>
        <dbReference type="PROSITE-ProRule" id="PRU00497"/>
    </source>
</evidence>
<keyword evidence="3" id="KW-0732">Signal</keyword>
<dbReference type="AlphaFoldDB" id="A0AAV8W4E9"/>
<keyword evidence="1 2" id="KW-0193">Cuticle</keyword>
<evidence type="ECO:0000313" key="4">
    <source>
        <dbReference type="EMBL" id="KAJ8921388.1"/>
    </source>
</evidence>
<dbReference type="Pfam" id="PF00379">
    <property type="entry name" value="Chitin_bind_4"/>
    <property type="match status" value="1"/>
</dbReference>
<evidence type="ECO:0000313" key="5">
    <source>
        <dbReference type="Proteomes" id="UP001159042"/>
    </source>
</evidence>
<sequence length="126" mass="13469">MKENLAVAVLCICASLNFLLARPQDGPTAEIVQQNFVIAPDGKFFFNVSTSDGFQHKAKGEIKKIGTSQGLSVEGEYFYISSNGEIYTVTYTADERGFIPSVKLLPPSILRTGVSCVATLCGTGLG</sequence>
<reference evidence="4 5" key="1">
    <citation type="journal article" date="2023" name="Insect Mol. Biol.">
        <title>Genome sequencing provides insights into the evolution of gene families encoding plant cell wall-degrading enzymes in longhorned beetles.</title>
        <authorList>
            <person name="Shin N.R."/>
            <person name="Okamura Y."/>
            <person name="Kirsch R."/>
            <person name="Pauchet Y."/>
        </authorList>
    </citation>
    <scope>NUCLEOTIDE SEQUENCE [LARGE SCALE GENOMIC DNA]</scope>
    <source>
        <strain evidence="4">EAD_L_NR</strain>
    </source>
</reference>
<dbReference type="GO" id="GO:0062129">
    <property type="term" value="C:chitin-based extracellular matrix"/>
    <property type="evidence" value="ECO:0007669"/>
    <property type="project" value="TreeGrafter"/>
</dbReference>
<dbReference type="PROSITE" id="PS00233">
    <property type="entry name" value="CHIT_BIND_RR_1"/>
    <property type="match status" value="1"/>
</dbReference>
<dbReference type="PRINTS" id="PR00947">
    <property type="entry name" value="CUTICLE"/>
</dbReference>